<dbReference type="GO" id="GO:0032259">
    <property type="term" value="P:methylation"/>
    <property type="evidence" value="ECO:0007669"/>
    <property type="project" value="UniProtKB-KW"/>
</dbReference>
<dbReference type="PANTHER" id="PTHR46165">
    <property type="entry name" value="SET AND MYND DOMAIN-CONTAINING PROTEIN 4"/>
    <property type="match status" value="1"/>
</dbReference>
<evidence type="ECO:0000313" key="5">
    <source>
        <dbReference type="Proteomes" id="UP000639338"/>
    </source>
</evidence>
<sequence>MIQINCEKLFDDRSGGLLRSNRKSFIDKLTAIIESMPAMSIEERVNFILNDLSSEESTNKLVDLPPANPKSAEVSLAHREAGNKYFTSQGKRNIDKAFEEYTKSMAFAPIKSREYSLACANRSAVLFEYDLSSLPPSKFIDVKTKMKQLESLKEKIKKIDEITAADWKKTNQFLIRKNIQDQLEKYVAEFYYTYVEYPEAIAYITKFMEQLHKISEKPIFSIDQ</sequence>
<protein>
    <submittedName>
        <fullName evidence="4">Uncharacterized protein</fullName>
    </submittedName>
</protein>
<reference evidence="4 5" key="1">
    <citation type="submission" date="2020-08" db="EMBL/GenBank/DDBJ databases">
        <title>Aphidius gifuensis genome sequencing and assembly.</title>
        <authorList>
            <person name="Du Z."/>
        </authorList>
    </citation>
    <scope>NUCLEOTIDE SEQUENCE [LARGE SCALE GENOMIC DNA]</scope>
    <source>
        <strain evidence="4">YNYX2018</strain>
        <tissue evidence="4">Adults</tissue>
    </source>
</reference>
<evidence type="ECO:0000256" key="1">
    <source>
        <dbReference type="ARBA" id="ARBA00022603"/>
    </source>
</evidence>
<dbReference type="InterPro" id="IPR052097">
    <property type="entry name" value="SET-MYND_domain_protein"/>
</dbReference>
<evidence type="ECO:0000313" key="4">
    <source>
        <dbReference type="EMBL" id="KAF7990050.1"/>
    </source>
</evidence>
<dbReference type="Proteomes" id="UP000639338">
    <property type="component" value="Unassembled WGS sequence"/>
</dbReference>
<accession>A0A835CRC2</accession>
<dbReference type="OrthoDB" id="5945798at2759"/>
<keyword evidence="1" id="KW-0489">Methyltransferase</keyword>
<evidence type="ECO:0000256" key="3">
    <source>
        <dbReference type="ARBA" id="ARBA00022691"/>
    </source>
</evidence>
<dbReference type="GO" id="GO:0008168">
    <property type="term" value="F:methyltransferase activity"/>
    <property type="evidence" value="ECO:0007669"/>
    <property type="project" value="UniProtKB-KW"/>
</dbReference>
<keyword evidence="3" id="KW-0949">S-adenosyl-L-methionine</keyword>
<dbReference type="GO" id="GO:0042826">
    <property type="term" value="F:histone deacetylase binding"/>
    <property type="evidence" value="ECO:0007669"/>
    <property type="project" value="TreeGrafter"/>
</dbReference>
<evidence type="ECO:0000256" key="2">
    <source>
        <dbReference type="ARBA" id="ARBA00022679"/>
    </source>
</evidence>
<dbReference type="GO" id="GO:0005634">
    <property type="term" value="C:nucleus"/>
    <property type="evidence" value="ECO:0007669"/>
    <property type="project" value="TreeGrafter"/>
</dbReference>
<name>A0A835CRC2_APHGI</name>
<gene>
    <name evidence="4" type="ORF">HCN44_008724</name>
</gene>
<comment type="caution">
    <text evidence="4">The sequence shown here is derived from an EMBL/GenBank/DDBJ whole genome shotgun (WGS) entry which is preliminary data.</text>
</comment>
<dbReference type="GO" id="GO:0005737">
    <property type="term" value="C:cytoplasm"/>
    <property type="evidence" value="ECO:0007669"/>
    <property type="project" value="TreeGrafter"/>
</dbReference>
<proteinExistence type="predicted"/>
<dbReference type="PANTHER" id="PTHR46165:SF2">
    <property type="entry name" value="SET AND MYND DOMAIN-CONTAINING PROTEIN 4"/>
    <property type="match status" value="1"/>
</dbReference>
<keyword evidence="5" id="KW-1185">Reference proteome</keyword>
<dbReference type="EMBL" id="JACMRX010000005">
    <property type="protein sequence ID" value="KAF7990050.1"/>
    <property type="molecule type" value="Genomic_DNA"/>
</dbReference>
<dbReference type="AlphaFoldDB" id="A0A835CRC2"/>
<organism evidence="4 5">
    <name type="scientific">Aphidius gifuensis</name>
    <name type="common">Parasitoid wasp</name>
    <dbReference type="NCBI Taxonomy" id="684658"/>
    <lineage>
        <taxon>Eukaryota</taxon>
        <taxon>Metazoa</taxon>
        <taxon>Ecdysozoa</taxon>
        <taxon>Arthropoda</taxon>
        <taxon>Hexapoda</taxon>
        <taxon>Insecta</taxon>
        <taxon>Pterygota</taxon>
        <taxon>Neoptera</taxon>
        <taxon>Endopterygota</taxon>
        <taxon>Hymenoptera</taxon>
        <taxon>Apocrita</taxon>
        <taxon>Ichneumonoidea</taxon>
        <taxon>Braconidae</taxon>
        <taxon>Aphidiinae</taxon>
        <taxon>Aphidius</taxon>
    </lineage>
</organism>
<keyword evidence="2" id="KW-0808">Transferase</keyword>